<feature type="non-terminal residue" evidence="3">
    <location>
        <position position="794"/>
    </location>
</feature>
<sequence>DFGVRLFNAPEESKNKKSLAEKRRGFRGKRRLLNRRHCRSEDLKQFFEKVFGDNFLQKFESFAKKSTNLLKYDETKFFNPYITRHQALSGKVELVELLYILLHISKYRGYKEFYLDNSLEEKNEENKKIYAAVGEVKKIFQENNYGSIAEMVIKNEKFRHSQNKKLLSAHNHNPNKVYENKEEVKKNHKHFVFPRELLVEEMQKILEKQSEYYPELKKKFSYTLLENGKSETKDFSAQEIIKLIIFRQRDFEDEEKELGGIEKEKEKGEKRETLRKQLETFLNKLVGKGNYSFPKGIEFETDFLDYLKENSSFYPALIKNCSSQFYLNYEDYKKTIFYQIGRIIFEKITPQRRKNELDSLSQKVYSLEAFGDCLAKLEKVLKSGKKERIEKLKMQMIEFTNSDNIFYESKKAEVQSLLSRLNNYKREKELKEVIIKNTDSETSKVSNWLSGLVVGIDAQNFSEEQLTVTYLQNYFASQEEQYKEKLLAEMQEIIENFPLVIQLREENNTLKSFIEGYKLGKEFVKPTQKGQEFEDYVHEKLQEIFSGSDIIENITHMRTSAGTRADVLQTVRSGNEFEKVIGKIVYETKKLIEEIQEADGIIRQRVLSHIFNNYDEIIQVTGGNSFLNIIVGSDNATNNKLTLSVLKEKVEELEKELQAKGSNNQSLEKTKSELDEKEKELLNLNKHPENDAHFCTWLRDAKQLTSKEIFNYDIEQLKKEYVEDIPSQQTEKDYELRREQFKTYLGSIPSNPPPLDMTSQYGGAYEFNIDTEELNLESDENEQTAQVQISPKDE</sequence>
<evidence type="ECO:0000256" key="1">
    <source>
        <dbReference type="SAM" id="Coils"/>
    </source>
</evidence>
<reference evidence="3" key="1">
    <citation type="submission" date="2022-08" db="EMBL/GenBank/DDBJ databases">
        <authorList>
            <person name="Kallberg Y."/>
            <person name="Tangrot J."/>
            <person name="Rosling A."/>
        </authorList>
    </citation>
    <scope>NUCLEOTIDE SEQUENCE</scope>
    <source>
        <strain evidence="3">Wild A</strain>
    </source>
</reference>
<feature type="region of interest" description="Disordered" evidence="2">
    <location>
        <begin position="775"/>
        <end position="794"/>
    </location>
</feature>
<organism evidence="3 4">
    <name type="scientific">Funneliformis geosporum</name>
    <dbReference type="NCBI Taxonomy" id="1117311"/>
    <lineage>
        <taxon>Eukaryota</taxon>
        <taxon>Fungi</taxon>
        <taxon>Fungi incertae sedis</taxon>
        <taxon>Mucoromycota</taxon>
        <taxon>Glomeromycotina</taxon>
        <taxon>Glomeromycetes</taxon>
        <taxon>Glomerales</taxon>
        <taxon>Glomeraceae</taxon>
        <taxon>Funneliformis</taxon>
    </lineage>
</organism>
<dbReference type="EMBL" id="CAMKVN010007799">
    <property type="protein sequence ID" value="CAI2191878.1"/>
    <property type="molecule type" value="Genomic_DNA"/>
</dbReference>
<dbReference type="InterPro" id="IPR028629">
    <property type="entry name" value="Cas9"/>
</dbReference>
<name>A0A9W4T411_9GLOM</name>
<dbReference type="OrthoDB" id="2404512at2759"/>
<dbReference type="GO" id="GO:0004519">
    <property type="term" value="F:endonuclease activity"/>
    <property type="evidence" value="ECO:0007669"/>
    <property type="project" value="InterPro"/>
</dbReference>
<feature type="coiled-coil region" evidence="1">
    <location>
        <begin position="636"/>
        <end position="687"/>
    </location>
</feature>
<evidence type="ECO:0000256" key="2">
    <source>
        <dbReference type="SAM" id="MobiDB-lite"/>
    </source>
</evidence>
<keyword evidence="4" id="KW-1185">Reference proteome</keyword>
<evidence type="ECO:0000313" key="3">
    <source>
        <dbReference type="EMBL" id="CAI2191878.1"/>
    </source>
</evidence>
<accession>A0A9W4T411</accession>
<feature type="compositionally biased region" description="Polar residues" evidence="2">
    <location>
        <begin position="783"/>
        <end position="794"/>
    </location>
</feature>
<comment type="caution">
    <text evidence="3">The sequence shown here is derived from an EMBL/GenBank/DDBJ whole genome shotgun (WGS) entry which is preliminary data.</text>
</comment>
<evidence type="ECO:0000313" key="4">
    <source>
        <dbReference type="Proteomes" id="UP001153678"/>
    </source>
</evidence>
<dbReference type="Proteomes" id="UP001153678">
    <property type="component" value="Unassembled WGS sequence"/>
</dbReference>
<proteinExistence type="predicted"/>
<gene>
    <name evidence="3" type="ORF">FWILDA_LOCUS15293</name>
</gene>
<dbReference type="NCBIfam" id="TIGR01865">
    <property type="entry name" value="cas_Csn1"/>
    <property type="match status" value="1"/>
</dbReference>
<protein>
    <submittedName>
        <fullName evidence="3">17075_t:CDS:1</fullName>
    </submittedName>
</protein>
<keyword evidence="1" id="KW-0175">Coiled coil</keyword>
<dbReference type="AlphaFoldDB" id="A0A9W4T411"/>